<dbReference type="EMBL" id="AP017457">
    <property type="protein sequence ID" value="BAU98764.1"/>
    <property type="molecule type" value="Genomic_DNA"/>
</dbReference>
<dbReference type="Proteomes" id="UP000243847">
    <property type="component" value="Chromosome sequence1"/>
</dbReference>
<sequence>MLQKKFLTSLRREDGSASLEFITAGMLLLIPLVYLVLAVSAVQGATLATEGAARQAARVYVESPNQDVAVARAQQAIDFALADYGLDSSQANVSITCSQTNGGCLTPGSLVSIGVNVNVPLPMVPAVLNLDQAAVVPISSQASQVVSRFHGVR</sequence>
<dbReference type="KEGG" id="amin:AUMI_12220"/>
<proteinExistence type="predicted"/>
<reference evidence="2 3" key="1">
    <citation type="journal article" date="2016" name="Genome Announc.">
        <title>Complete Genome Sequence of Aurantimicrobium minutum Type Strain KNCT, a Planktonic Ultramicrobacterium Isolated from River Water.</title>
        <authorList>
            <person name="Nakai R."/>
            <person name="Fujisawa T."/>
            <person name="Nakamura Y."/>
            <person name="Nishide H."/>
            <person name="Uchiyama I."/>
            <person name="Baba T."/>
            <person name="Toyoda A."/>
            <person name="Fujiyama A."/>
            <person name="Naganuma T."/>
            <person name="Niki H."/>
        </authorList>
    </citation>
    <scope>NUCLEOTIDE SEQUENCE [LARGE SCALE GENOMIC DNA]</scope>
    <source>
        <strain evidence="2 3">KNC</strain>
    </source>
</reference>
<organism evidence="2 3">
    <name type="scientific">Aurantimicrobium minutum</name>
    <dbReference type="NCBI Taxonomy" id="708131"/>
    <lineage>
        <taxon>Bacteria</taxon>
        <taxon>Bacillati</taxon>
        <taxon>Actinomycetota</taxon>
        <taxon>Actinomycetes</taxon>
        <taxon>Micrococcales</taxon>
        <taxon>Microbacteriaceae</taxon>
        <taxon>Aurantimicrobium</taxon>
    </lineage>
</organism>
<feature type="transmembrane region" description="Helical" evidence="1">
    <location>
        <begin position="21"/>
        <end position="42"/>
    </location>
</feature>
<protein>
    <submittedName>
        <fullName evidence="2">Putative membrane protein CrgA</fullName>
    </submittedName>
</protein>
<accession>A0A173LV92</accession>
<name>A0A173LV92_9MICO</name>
<dbReference type="RefSeq" id="WP_096380391.1">
    <property type="nucleotide sequence ID" value="NZ_AP017457.1"/>
</dbReference>
<evidence type="ECO:0000313" key="3">
    <source>
        <dbReference type="Proteomes" id="UP000243847"/>
    </source>
</evidence>
<dbReference type="AlphaFoldDB" id="A0A173LV92"/>
<dbReference type="GeneID" id="80451405"/>
<keyword evidence="1" id="KW-0812">Transmembrane</keyword>
<gene>
    <name evidence="2" type="ORF">AUMI_12220</name>
</gene>
<keyword evidence="1" id="KW-0472">Membrane</keyword>
<keyword evidence="1" id="KW-1133">Transmembrane helix</keyword>
<dbReference type="OrthoDB" id="5118919at2"/>
<evidence type="ECO:0000313" key="2">
    <source>
        <dbReference type="EMBL" id="BAU98764.1"/>
    </source>
</evidence>
<evidence type="ECO:0000256" key="1">
    <source>
        <dbReference type="SAM" id="Phobius"/>
    </source>
</evidence>